<dbReference type="GO" id="GO:0005737">
    <property type="term" value="C:cytoplasm"/>
    <property type="evidence" value="ECO:0007669"/>
    <property type="project" value="TreeGrafter"/>
</dbReference>
<dbReference type="GO" id="GO:0004694">
    <property type="term" value="F:eukaryotic translation initiation factor 2alpha kinase activity"/>
    <property type="evidence" value="ECO:0007669"/>
    <property type="project" value="TreeGrafter"/>
</dbReference>
<dbReference type="PROSITE" id="PS50011">
    <property type="entry name" value="PROTEIN_KINASE_DOM"/>
    <property type="match status" value="1"/>
</dbReference>
<dbReference type="STRING" id="52904.ENSSMAP00000016829"/>
<feature type="domain" description="DRBM" evidence="13">
    <location>
        <begin position="10"/>
        <end position="47"/>
    </location>
</feature>
<feature type="domain" description="DRBM" evidence="13">
    <location>
        <begin position="72"/>
        <end position="140"/>
    </location>
</feature>
<dbReference type="Pfam" id="PF00069">
    <property type="entry name" value="Pkinase"/>
    <property type="match status" value="1"/>
</dbReference>
<dbReference type="GO" id="GO:0003723">
    <property type="term" value="F:RNA binding"/>
    <property type="evidence" value="ECO:0007669"/>
    <property type="project" value="UniProtKB-UniRule"/>
</dbReference>
<evidence type="ECO:0000313" key="15">
    <source>
        <dbReference type="Proteomes" id="UP000246464"/>
    </source>
</evidence>
<evidence type="ECO:0000313" key="14">
    <source>
        <dbReference type="EMBL" id="AWP14250.1"/>
    </source>
</evidence>
<dbReference type="PROSITE" id="PS00107">
    <property type="entry name" value="PROTEIN_KINASE_ATP"/>
    <property type="match status" value="1"/>
</dbReference>
<evidence type="ECO:0000256" key="9">
    <source>
        <dbReference type="PROSITE-ProRule" id="PRU00266"/>
    </source>
</evidence>
<keyword evidence="9" id="KW-0694">RNA-binding</keyword>
<accession>A0A2U9CDV0</accession>
<dbReference type="EC" id="2.7.11.1" evidence="1"/>
<dbReference type="InterPro" id="IPR017441">
    <property type="entry name" value="Protein_kinase_ATP_BS"/>
</dbReference>
<dbReference type="Gene3D" id="3.30.160.20">
    <property type="match status" value="2"/>
</dbReference>
<comment type="similarity">
    <text evidence="8">Belongs to the protein kinase superfamily. Ser/Thr protein kinase family. GCN2 subfamily.</text>
</comment>
<feature type="region of interest" description="Disordered" evidence="11">
    <location>
        <begin position="711"/>
        <end position="748"/>
    </location>
</feature>
<keyword evidence="7 10" id="KW-0067">ATP-binding</keyword>
<feature type="region of interest" description="Disordered" evidence="11">
    <location>
        <begin position="138"/>
        <end position="215"/>
    </location>
</feature>
<evidence type="ECO:0000256" key="1">
    <source>
        <dbReference type="ARBA" id="ARBA00012513"/>
    </source>
</evidence>
<dbReference type="PROSITE" id="PS50137">
    <property type="entry name" value="DS_RBD"/>
    <property type="match status" value="2"/>
</dbReference>
<evidence type="ECO:0000256" key="2">
    <source>
        <dbReference type="ARBA" id="ARBA00022527"/>
    </source>
</evidence>
<feature type="compositionally biased region" description="Basic and acidic residues" evidence="11">
    <location>
        <begin position="724"/>
        <end position="734"/>
    </location>
</feature>
<keyword evidence="5 10" id="KW-0547">Nucleotide-binding</keyword>
<dbReference type="EMBL" id="CP026257">
    <property type="protein sequence ID" value="AWP14250.1"/>
    <property type="molecule type" value="Genomic_DNA"/>
</dbReference>
<keyword evidence="15" id="KW-1185">Reference proteome</keyword>
<dbReference type="InterPro" id="IPR011009">
    <property type="entry name" value="Kinase-like_dom_sf"/>
</dbReference>
<dbReference type="InterPro" id="IPR000719">
    <property type="entry name" value="Prot_kinase_dom"/>
</dbReference>
<keyword evidence="3" id="KW-0597">Phosphoprotein</keyword>
<dbReference type="AlphaFoldDB" id="A0A2U9CDV0"/>
<dbReference type="SMART" id="SM00358">
    <property type="entry name" value="DSRM"/>
    <property type="match status" value="2"/>
</dbReference>
<evidence type="ECO:0000256" key="6">
    <source>
        <dbReference type="ARBA" id="ARBA00022777"/>
    </source>
</evidence>
<dbReference type="FunFam" id="1.10.510.10:FF:000251">
    <property type="entry name" value="eukaryotic translation initiation factor 2-alpha kinase 3"/>
    <property type="match status" value="1"/>
</dbReference>
<keyword evidence="2" id="KW-0723">Serine/threonine-protein kinase</keyword>
<feature type="binding site" evidence="10">
    <location>
        <position position="308"/>
    </location>
    <ligand>
        <name>ATP</name>
        <dbReference type="ChEBI" id="CHEBI:30616"/>
    </ligand>
</feature>
<evidence type="ECO:0000256" key="8">
    <source>
        <dbReference type="ARBA" id="ARBA00037982"/>
    </source>
</evidence>
<dbReference type="GO" id="GO:0005634">
    <property type="term" value="C:nucleus"/>
    <property type="evidence" value="ECO:0007669"/>
    <property type="project" value="TreeGrafter"/>
</dbReference>
<dbReference type="SUPFAM" id="SSF56112">
    <property type="entry name" value="Protein kinase-like (PK-like)"/>
    <property type="match status" value="1"/>
</dbReference>
<keyword evidence="6 14" id="KW-0418">Kinase</keyword>
<evidence type="ECO:0000256" key="3">
    <source>
        <dbReference type="ARBA" id="ARBA00022553"/>
    </source>
</evidence>
<dbReference type="GO" id="GO:0005524">
    <property type="term" value="F:ATP binding"/>
    <property type="evidence" value="ECO:0007669"/>
    <property type="project" value="UniProtKB-UniRule"/>
</dbReference>
<evidence type="ECO:0000259" key="13">
    <source>
        <dbReference type="PROSITE" id="PS50137"/>
    </source>
</evidence>
<dbReference type="Gene3D" id="3.30.200.20">
    <property type="entry name" value="Phosphorylase Kinase, domain 1"/>
    <property type="match status" value="1"/>
</dbReference>
<evidence type="ECO:0000256" key="10">
    <source>
        <dbReference type="PROSITE-ProRule" id="PRU10141"/>
    </source>
</evidence>
<feature type="domain" description="Protein kinase" evidence="12">
    <location>
        <begin position="279"/>
        <end position="548"/>
    </location>
</feature>
<dbReference type="Pfam" id="PF00035">
    <property type="entry name" value="dsrm"/>
    <property type="match status" value="2"/>
</dbReference>
<evidence type="ECO:0000256" key="11">
    <source>
        <dbReference type="SAM" id="MobiDB-lite"/>
    </source>
</evidence>
<name>A0A2U9CDV0_SCOMX</name>
<dbReference type="SMART" id="SM00220">
    <property type="entry name" value="S_TKc"/>
    <property type="match status" value="1"/>
</dbReference>
<evidence type="ECO:0000256" key="4">
    <source>
        <dbReference type="ARBA" id="ARBA00022679"/>
    </source>
</evidence>
<sequence length="854" mass="96185">MMKICRFLHRFTQRVVLNGKVYPEAVGKTKKKAKQNAAENALNSLLSNKPVCEETRSQSVNSKDNSFVSFTDVRARVNNYCQKNNVSHYYISVKRCGQPHIPQFFYKLVIDDKEYPVGEGKTVKEAKQNAAQLAWPALQGQSNHPPPMLSSPSTSLDSSESSQQSVPMSRSDSIVFTDSSNPLKSQASLSSAVSENDAPASLSPPSTQESVEPSSLSMASTSDWGVFTDSSNPKKDQVCSFSHNLWRSRQGNATQMTNCDLSPSMEGISSNRHKFTSEFDSISCLGYGGFGHVYKAREKLLDKYYAVKVVHDREKALREVLALSDLHHHNIVRYYNCWREETEYEHDSRSTSQWSVSKSSQYLYIKMELCDTKTLKGWINERNETTLQESKRRVESVTIAQQIVNGVEYIHAKKLIHRDLKPANVMFGRDGEVKIGDFGLVTAEADDENKMERTIETGTLSYMAPEQKSEKTYDGKVDIFAFGLIYFELLLKVSSGHERAEFFRDARSQKFPKEFTFPQEKLIIKPTLCERPEHRPEAKTLKEELENVSCRGSCDSAQLRLSMAADSGPQPVGERGLFTVRGTPTLSTGKAGKVVPQTLTVLVQSQPHLAAWQFSGSAVQRRAAGESAVFQEDPLKRLLEPYFLFARMTPSDSPAVVPLSCPQERHVRSLSWRLQNELNATTNTKIEIKDTDAGAYFFLKIVQKVCSMRGRETAKQDPTPPFSLREKLRGDSESRPPPVPAQGLESNSDKMLDVQQPPFLICGADLDEKVASGRSRPLWRGFIRYYNLSFLQGQGQRWLLFAPYFMARKIFDPRRLHLAVIRYSGLIVERTTQGNPAAQERGFQPLHDDVIAPM</sequence>
<reference evidence="14 15" key="1">
    <citation type="submission" date="2017-12" db="EMBL/GenBank/DDBJ databases">
        <title>Integrating genomic resources of turbot (Scophthalmus maximus) in depth evaluation of genetic and physical mapping variation across individuals.</title>
        <authorList>
            <person name="Martinez P."/>
        </authorList>
    </citation>
    <scope>NUCLEOTIDE SEQUENCE [LARGE SCALE GENOMIC DNA]</scope>
</reference>
<proteinExistence type="inferred from homology"/>
<feature type="compositionally biased region" description="Polar residues" evidence="11">
    <location>
        <begin position="174"/>
        <end position="194"/>
    </location>
</feature>
<dbReference type="PANTHER" id="PTHR11042">
    <property type="entry name" value="EUKARYOTIC TRANSLATION INITIATION FACTOR 2-ALPHA KINASE EIF2-ALPHA KINASE -RELATED"/>
    <property type="match status" value="1"/>
</dbReference>
<dbReference type="InterPro" id="IPR050339">
    <property type="entry name" value="CC_SR_Kinase"/>
</dbReference>
<dbReference type="InterPro" id="IPR008271">
    <property type="entry name" value="Ser/Thr_kinase_AS"/>
</dbReference>
<evidence type="ECO:0000256" key="5">
    <source>
        <dbReference type="ARBA" id="ARBA00022741"/>
    </source>
</evidence>
<dbReference type="Proteomes" id="UP000246464">
    <property type="component" value="Chromosome 15"/>
</dbReference>
<dbReference type="SUPFAM" id="SSF54768">
    <property type="entry name" value="dsRNA-binding domain-like"/>
    <property type="match status" value="2"/>
</dbReference>
<protein>
    <recommendedName>
        <fullName evidence="1">non-specific serine/threonine protein kinase</fullName>
        <ecNumber evidence="1">2.7.11.1</ecNumber>
    </recommendedName>
</protein>
<gene>
    <name evidence="14" type="ORF">SMAX5B_016823</name>
</gene>
<keyword evidence="4" id="KW-0808">Transferase</keyword>
<dbReference type="PANTHER" id="PTHR11042:SF166">
    <property type="entry name" value="EUKARYOTIC TRANSLATION INITIATION FACTOR 2-ALPHA KINASE 3"/>
    <property type="match status" value="1"/>
</dbReference>
<feature type="compositionally biased region" description="Polar residues" evidence="11">
    <location>
        <begin position="203"/>
        <end position="215"/>
    </location>
</feature>
<organism evidence="14 15">
    <name type="scientific">Scophthalmus maximus</name>
    <name type="common">Turbot</name>
    <name type="synonym">Psetta maxima</name>
    <dbReference type="NCBI Taxonomy" id="52904"/>
    <lineage>
        <taxon>Eukaryota</taxon>
        <taxon>Metazoa</taxon>
        <taxon>Chordata</taxon>
        <taxon>Craniata</taxon>
        <taxon>Vertebrata</taxon>
        <taxon>Euteleostomi</taxon>
        <taxon>Actinopterygii</taxon>
        <taxon>Neopterygii</taxon>
        <taxon>Teleostei</taxon>
        <taxon>Neoteleostei</taxon>
        <taxon>Acanthomorphata</taxon>
        <taxon>Carangaria</taxon>
        <taxon>Pleuronectiformes</taxon>
        <taxon>Pleuronectoidei</taxon>
        <taxon>Scophthalmidae</taxon>
        <taxon>Scophthalmus</taxon>
    </lineage>
</organism>
<evidence type="ECO:0000256" key="7">
    <source>
        <dbReference type="ARBA" id="ARBA00022840"/>
    </source>
</evidence>
<evidence type="ECO:0000259" key="12">
    <source>
        <dbReference type="PROSITE" id="PS50011"/>
    </source>
</evidence>
<dbReference type="InterPro" id="IPR014720">
    <property type="entry name" value="dsRBD_dom"/>
</dbReference>
<dbReference type="PROSITE" id="PS00108">
    <property type="entry name" value="PROTEIN_KINASE_ST"/>
    <property type="match status" value="1"/>
</dbReference>
<dbReference type="Gene3D" id="1.10.510.10">
    <property type="entry name" value="Transferase(Phosphotransferase) domain 1"/>
    <property type="match status" value="1"/>
</dbReference>
<feature type="compositionally biased region" description="Low complexity" evidence="11">
    <location>
        <begin position="150"/>
        <end position="173"/>
    </location>
</feature>